<feature type="transmembrane region" description="Helical" evidence="1">
    <location>
        <begin position="43"/>
        <end position="61"/>
    </location>
</feature>
<feature type="transmembrane region" description="Helical" evidence="1">
    <location>
        <begin position="12"/>
        <end position="31"/>
    </location>
</feature>
<organism evidence="3 4">
    <name type="scientific">Shivajiella indica</name>
    <dbReference type="NCBI Taxonomy" id="872115"/>
    <lineage>
        <taxon>Bacteria</taxon>
        <taxon>Pseudomonadati</taxon>
        <taxon>Bacteroidota</taxon>
        <taxon>Cytophagia</taxon>
        <taxon>Cytophagales</taxon>
        <taxon>Cyclobacteriaceae</taxon>
        <taxon>Shivajiella</taxon>
    </lineage>
</organism>
<dbReference type="PANTHER" id="PTHR34220:SF7">
    <property type="entry name" value="SENSOR HISTIDINE KINASE YPDA"/>
    <property type="match status" value="1"/>
</dbReference>
<gene>
    <name evidence="3" type="ORF">ACFSKV_16135</name>
</gene>
<dbReference type="SUPFAM" id="SSF55874">
    <property type="entry name" value="ATPase domain of HSP90 chaperone/DNA topoisomerase II/histidine kinase"/>
    <property type="match status" value="1"/>
</dbReference>
<dbReference type="Proteomes" id="UP001597414">
    <property type="component" value="Unassembled WGS sequence"/>
</dbReference>
<keyword evidence="3" id="KW-0418">Kinase</keyword>
<dbReference type="EC" id="2.7.13.3" evidence="3"/>
<sequence length="356" mass="41470">MKKTKLNKNQTYWLLQLIGWISIILVETINYRFFILGRFDFNYFIQFIYLSFVGLWVTHFYKKAFIKESQFDRSISFLAIKGISDTIFISFIIIVLTDIPTILLNFDEFQANRNQFYIHFLGQIMNVCRYVVVWIIVYYLYHIMEKKSEIHEQKLLLETLAKSSELELLKSQLNPHFLFNALNSIKALVLIDAEKAREAIIKLSELLRFTLNYEKIKLISLSDEIDEVIKYLELEKIRFGNRLEVLIDLQEETLDAKVPPAMVLTLVENAIKHGITKLPDGGIIKIDSSINSKKIKIEVTNTGTIDSNDHKGIGMKNIRQRLQGLFGENTELILVSKVPNQVSATITYPLKYDHYE</sequence>
<dbReference type="InterPro" id="IPR036890">
    <property type="entry name" value="HATPase_C_sf"/>
</dbReference>
<keyword evidence="1" id="KW-0812">Transmembrane</keyword>
<evidence type="ECO:0000256" key="1">
    <source>
        <dbReference type="SAM" id="Phobius"/>
    </source>
</evidence>
<keyword evidence="1" id="KW-0472">Membrane</keyword>
<name>A0ABW5BAI2_9BACT</name>
<proteinExistence type="predicted"/>
<feature type="domain" description="Signal transduction histidine kinase internal region" evidence="2">
    <location>
        <begin position="165"/>
        <end position="243"/>
    </location>
</feature>
<comment type="caution">
    <text evidence="3">The sequence shown here is derived from an EMBL/GenBank/DDBJ whole genome shotgun (WGS) entry which is preliminary data.</text>
</comment>
<protein>
    <submittedName>
        <fullName evidence="3">Sensor histidine kinase</fullName>
        <ecNumber evidence="3">2.7.13.3</ecNumber>
    </submittedName>
</protein>
<evidence type="ECO:0000313" key="3">
    <source>
        <dbReference type="EMBL" id="MFD2203107.1"/>
    </source>
</evidence>
<keyword evidence="4" id="KW-1185">Reference proteome</keyword>
<evidence type="ECO:0000313" key="4">
    <source>
        <dbReference type="Proteomes" id="UP001597414"/>
    </source>
</evidence>
<dbReference type="GO" id="GO:0004673">
    <property type="term" value="F:protein histidine kinase activity"/>
    <property type="evidence" value="ECO:0007669"/>
    <property type="project" value="UniProtKB-EC"/>
</dbReference>
<feature type="transmembrane region" description="Helical" evidence="1">
    <location>
        <begin position="116"/>
        <end position="141"/>
    </location>
</feature>
<dbReference type="Gene3D" id="3.30.565.10">
    <property type="entry name" value="Histidine kinase-like ATPase, C-terminal domain"/>
    <property type="match status" value="1"/>
</dbReference>
<dbReference type="PANTHER" id="PTHR34220">
    <property type="entry name" value="SENSOR HISTIDINE KINASE YPDA"/>
    <property type="match status" value="1"/>
</dbReference>
<accession>A0ABW5BAI2</accession>
<dbReference type="RefSeq" id="WP_380804998.1">
    <property type="nucleotide sequence ID" value="NZ_JBHUIV010000020.1"/>
</dbReference>
<keyword evidence="1" id="KW-1133">Transmembrane helix</keyword>
<reference evidence="4" key="1">
    <citation type="journal article" date="2019" name="Int. J. Syst. Evol. Microbiol.">
        <title>The Global Catalogue of Microorganisms (GCM) 10K type strain sequencing project: providing services to taxonomists for standard genome sequencing and annotation.</title>
        <authorList>
            <consortium name="The Broad Institute Genomics Platform"/>
            <consortium name="The Broad Institute Genome Sequencing Center for Infectious Disease"/>
            <person name="Wu L."/>
            <person name="Ma J."/>
        </authorList>
    </citation>
    <scope>NUCLEOTIDE SEQUENCE [LARGE SCALE GENOMIC DNA]</scope>
    <source>
        <strain evidence="4">KCTC 19812</strain>
    </source>
</reference>
<feature type="transmembrane region" description="Helical" evidence="1">
    <location>
        <begin position="82"/>
        <end position="104"/>
    </location>
</feature>
<dbReference type="InterPro" id="IPR010559">
    <property type="entry name" value="Sig_transdc_His_kin_internal"/>
</dbReference>
<evidence type="ECO:0000259" key="2">
    <source>
        <dbReference type="Pfam" id="PF06580"/>
    </source>
</evidence>
<dbReference type="Pfam" id="PF06580">
    <property type="entry name" value="His_kinase"/>
    <property type="match status" value="1"/>
</dbReference>
<keyword evidence="3" id="KW-0808">Transferase</keyword>
<dbReference type="InterPro" id="IPR050640">
    <property type="entry name" value="Bact_2-comp_sensor_kinase"/>
</dbReference>
<dbReference type="EMBL" id="JBHUIV010000020">
    <property type="protein sequence ID" value="MFD2203107.1"/>
    <property type="molecule type" value="Genomic_DNA"/>
</dbReference>